<reference evidence="1 2" key="1">
    <citation type="submission" date="2017-01" db="EMBL/GenBank/DDBJ databases">
        <authorList>
            <person name="Varghese N."/>
            <person name="Submissions S."/>
        </authorList>
    </citation>
    <scope>NUCLEOTIDE SEQUENCE [LARGE SCALE GENOMIC DNA]</scope>
    <source>
        <strain evidence="1 2">ATCC 23464</strain>
    </source>
</reference>
<sequence>MANYLAQRIIDKAQDYSYVISKRPDLKEGIDKYLNNMDSGELIIT</sequence>
<proteinExistence type="predicted"/>
<comment type="caution">
    <text evidence="1">The sequence shown here is derived from an EMBL/GenBank/DDBJ whole genome shotgun (WGS) entry which is preliminary data.</text>
</comment>
<name>A0ABY1JXI7_9BACL</name>
<gene>
    <name evidence="1" type="ORF">SAMN05421578_105141</name>
</gene>
<dbReference type="Proteomes" id="UP000186666">
    <property type="component" value="Unassembled WGS sequence"/>
</dbReference>
<evidence type="ECO:0000313" key="2">
    <source>
        <dbReference type="Proteomes" id="UP000186666"/>
    </source>
</evidence>
<dbReference type="RefSeq" id="WP_169810306.1">
    <property type="nucleotide sequence ID" value="NZ_FTNK01000005.1"/>
</dbReference>
<protein>
    <submittedName>
        <fullName evidence="1">Uncharacterized protein</fullName>
    </submittedName>
</protein>
<organism evidence="1 2">
    <name type="scientific">Paenibacillus macquariensis</name>
    <dbReference type="NCBI Taxonomy" id="948756"/>
    <lineage>
        <taxon>Bacteria</taxon>
        <taxon>Bacillati</taxon>
        <taxon>Bacillota</taxon>
        <taxon>Bacilli</taxon>
        <taxon>Bacillales</taxon>
        <taxon>Paenibacillaceae</taxon>
        <taxon>Paenibacillus</taxon>
    </lineage>
</organism>
<accession>A0ABY1JXI7</accession>
<dbReference type="EMBL" id="FTNK01000005">
    <property type="protein sequence ID" value="SIQ93936.1"/>
    <property type="molecule type" value="Genomic_DNA"/>
</dbReference>
<evidence type="ECO:0000313" key="1">
    <source>
        <dbReference type="EMBL" id="SIQ93936.1"/>
    </source>
</evidence>
<keyword evidence="2" id="KW-1185">Reference proteome</keyword>